<proteinExistence type="predicted"/>
<dbReference type="InterPro" id="IPR041371">
    <property type="entry name" value="GH92_N"/>
</dbReference>
<name>A0A4U0U4Q0_9PEZI</name>
<sequence length="809" mass="89302">MTLGIHKLAVVLYAASTVARIDYSQYVNPLIGSEGPFPGLAFGGGDIFVGGALPFGVTKVGIDTYETNVSYATINGGYTPHGKVTGISMMHESGTGGAPKYGLVPQMPLTTVDEPVNVLDNRTYWQDRVGNDTARVGYYATQLENGVGVELSASRHAGLMQYAFPAGEKHVLVDASHYLPSETGGSNSQFYVGGSIQLQPNGKTYTGHTSVGGGFTEGAPITVYFCGEFEKAPDQARTFSGRLTDPISRYHTYSDAPVPEPMFAQNVSREVSGPLNDRVGALFSWSNSSSATVRSRVGISFISTNKACAFKNQEIPSWNLTNTVNAAVNEWNRDVFSKIRVPTDSSQNRTNLVLLYSSLYFTHLMPSDRTGENPLWQSGEPSWDDFYTLWDIFRCTVSLYHLIQPSYYQGMVRSLIDIWRYEGFMPDGRSGNYNGLVQGGSNADNVLADAYVKNLPGINWTAGYQAMLKDAEVQPYNTFSLTDPTASVKEGRGALYDWIPLGYVSSDRSTRPVSRTVEYALNDFSLSQVARGLAPDDVQKYLNRSANWQNIWAHNLTHRNFTGFLAPRLSNGMFNLTDYNPALCGNCEWQSISYEGVPFEYSFTIPHDMETLIQFMGGADAFERRLDYIHMANTSEQNLGANGAAIDTIMNIGNEPDFATPYEYNYINKQYKSVQHARALANQYFHNAPYGVPGNSDAGALNSWLIWQMLGLYPVVTQPVYLVQSPWFEDVNMTINGNRTLRITATGLDNEGGGYYVQGVRVNGGVWERNWVGHEEIMVEGGLVEFELGSEMRRWETGAVPPSPGHVVL</sequence>
<accession>A0A4U0U4Q0</accession>
<feature type="domain" description="Glycosyl hydrolase family 92" evidence="2">
    <location>
        <begin position="306"/>
        <end position="790"/>
    </location>
</feature>
<dbReference type="PANTHER" id="PTHR12143:SF27">
    <property type="entry name" value="ALPHA-1,2-MANNOSIDASE FAMILY PROTEIN (AFU_ORTHOLOGUE AFUA_5G10520)"/>
    <property type="match status" value="1"/>
</dbReference>
<dbReference type="PANTHER" id="PTHR12143">
    <property type="entry name" value="PEPTIDE N-GLYCANASE PNGASE -RELATED"/>
    <property type="match status" value="1"/>
</dbReference>
<dbReference type="Gene3D" id="2.70.98.10">
    <property type="match status" value="1"/>
</dbReference>
<protein>
    <recommendedName>
        <fullName evidence="6">Glycoside hydrolase family 92 protein</fullName>
    </recommendedName>
</protein>
<evidence type="ECO:0000313" key="4">
    <source>
        <dbReference type="EMBL" id="TKA29125.1"/>
    </source>
</evidence>
<dbReference type="Pfam" id="PF17678">
    <property type="entry name" value="Glyco_hydro_92N"/>
    <property type="match status" value="1"/>
</dbReference>
<dbReference type="GO" id="GO:0006516">
    <property type="term" value="P:glycoprotein catabolic process"/>
    <property type="evidence" value="ECO:0007669"/>
    <property type="project" value="TreeGrafter"/>
</dbReference>
<comment type="caution">
    <text evidence="4">The sequence shown here is derived from an EMBL/GenBank/DDBJ whole genome shotgun (WGS) entry which is preliminary data.</text>
</comment>
<organism evidence="4 5">
    <name type="scientific">Salinomyces thailandicus</name>
    <dbReference type="NCBI Taxonomy" id="706561"/>
    <lineage>
        <taxon>Eukaryota</taxon>
        <taxon>Fungi</taxon>
        <taxon>Dikarya</taxon>
        <taxon>Ascomycota</taxon>
        <taxon>Pezizomycotina</taxon>
        <taxon>Dothideomycetes</taxon>
        <taxon>Dothideomycetidae</taxon>
        <taxon>Mycosphaerellales</taxon>
        <taxon>Teratosphaeriaceae</taxon>
        <taxon>Salinomyces</taxon>
    </lineage>
</organism>
<dbReference type="GO" id="GO:0000224">
    <property type="term" value="F:peptide-N4-(N-acetyl-beta-glucosaminyl)asparagine amidase activity"/>
    <property type="evidence" value="ECO:0007669"/>
    <property type="project" value="TreeGrafter"/>
</dbReference>
<evidence type="ECO:0000259" key="3">
    <source>
        <dbReference type="Pfam" id="PF17678"/>
    </source>
</evidence>
<feature type="chain" id="PRO_5020950680" description="Glycoside hydrolase family 92 protein" evidence="1">
    <location>
        <begin position="20"/>
        <end position="809"/>
    </location>
</feature>
<dbReference type="Proteomes" id="UP000308549">
    <property type="component" value="Unassembled WGS sequence"/>
</dbReference>
<dbReference type="InterPro" id="IPR008928">
    <property type="entry name" value="6-hairpin_glycosidase_sf"/>
</dbReference>
<dbReference type="InterPro" id="IPR012939">
    <property type="entry name" value="Glyco_hydro_92"/>
</dbReference>
<dbReference type="GO" id="GO:0005829">
    <property type="term" value="C:cytosol"/>
    <property type="evidence" value="ECO:0007669"/>
    <property type="project" value="TreeGrafter"/>
</dbReference>
<keyword evidence="1" id="KW-0732">Signal</keyword>
<feature type="signal peptide" evidence="1">
    <location>
        <begin position="1"/>
        <end position="19"/>
    </location>
</feature>
<evidence type="ECO:0000256" key="1">
    <source>
        <dbReference type="SAM" id="SignalP"/>
    </source>
</evidence>
<dbReference type="GO" id="GO:0005634">
    <property type="term" value="C:nucleus"/>
    <property type="evidence" value="ECO:0007669"/>
    <property type="project" value="TreeGrafter"/>
</dbReference>
<dbReference type="GO" id="GO:0005975">
    <property type="term" value="P:carbohydrate metabolic process"/>
    <property type="evidence" value="ECO:0007669"/>
    <property type="project" value="InterPro"/>
</dbReference>
<keyword evidence="5" id="KW-1185">Reference proteome</keyword>
<dbReference type="SUPFAM" id="SSF48208">
    <property type="entry name" value="Six-hairpin glycosidases"/>
    <property type="match status" value="1"/>
</dbReference>
<dbReference type="Pfam" id="PF07971">
    <property type="entry name" value="Glyco_hydro_92"/>
    <property type="match status" value="1"/>
</dbReference>
<dbReference type="FunFam" id="3.30.2080.10:FF:000001">
    <property type="entry name" value="Alpha-1,2-mannosidase subfamily"/>
    <property type="match status" value="1"/>
</dbReference>
<dbReference type="InterPro" id="IPR050883">
    <property type="entry name" value="PNGase"/>
</dbReference>
<feature type="domain" description="Glycosyl hydrolase family 92 N-terminal" evidence="3">
    <location>
        <begin position="26"/>
        <end position="300"/>
    </location>
</feature>
<dbReference type="Gene3D" id="3.30.2080.10">
    <property type="entry name" value="GH92 mannosidase domain"/>
    <property type="match status" value="1"/>
</dbReference>
<evidence type="ECO:0008006" key="6">
    <source>
        <dbReference type="Google" id="ProtNLM"/>
    </source>
</evidence>
<reference evidence="4 5" key="1">
    <citation type="submission" date="2017-03" db="EMBL/GenBank/DDBJ databases">
        <title>Genomes of endolithic fungi from Antarctica.</title>
        <authorList>
            <person name="Coleine C."/>
            <person name="Masonjones S."/>
            <person name="Stajich J.E."/>
        </authorList>
    </citation>
    <scope>NUCLEOTIDE SEQUENCE [LARGE SCALE GENOMIC DNA]</scope>
    <source>
        <strain evidence="4 5">CCFEE 6315</strain>
    </source>
</reference>
<evidence type="ECO:0000259" key="2">
    <source>
        <dbReference type="Pfam" id="PF07971"/>
    </source>
</evidence>
<dbReference type="InterPro" id="IPR005887">
    <property type="entry name" value="GH92_a_mannosidase_put"/>
</dbReference>
<dbReference type="GO" id="GO:0030246">
    <property type="term" value="F:carbohydrate binding"/>
    <property type="evidence" value="ECO:0007669"/>
    <property type="project" value="InterPro"/>
</dbReference>
<dbReference type="InterPro" id="IPR014718">
    <property type="entry name" value="GH-type_carb-bd"/>
</dbReference>
<dbReference type="Gene3D" id="1.20.1050.60">
    <property type="entry name" value="alpha-1,2-mannosidase"/>
    <property type="match status" value="1"/>
</dbReference>
<dbReference type="FunFam" id="2.70.98.10:FF:000028">
    <property type="entry name" value="Alpha-1,2-mannosidase family protein (AFU_orthologue AFUA_5G10520)"/>
    <property type="match status" value="1"/>
</dbReference>
<dbReference type="Gene3D" id="1.20.1610.10">
    <property type="entry name" value="alpha-1,2-mannosidases domains"/>
    <property type="match status" value="1"/>
</dbReference>
<dbReference type="OrthoDB" id="449263at2759"/>
<gene>
    <name evidence="4" type="ORF">B0A50_03635</name>
</gene>
<dbReference type="EMBL" id="NAJL01000015">
    <property type="protein sequence ID" value="TKA29125.1"/>
    <property type="molecule type" value="Genomic_DNA"/>
</dbReference>
<dbReference type="AlphaFoldDB" id="A0A4U0U4Q0"/>
<dbReference type="NCBIfam" id="TIGR01180">
    <property type="entry name" value="aman2_put"/>
    <property type="match status" value="1"/>
</dbReference>
<evidence type="ECO:0000313" key="5">
    <source>
        <dbReference type="Proteomes" id="UP000308549"/>
    </source>
</evidence>
<dbReference type="FunFam" id="1.20.1050.60:FF:000002">
    <property type="entry name" value="Glycosyl hydrolase family 92"/>
    <property type="match status" value="1"/>
</dbReference>